<dbReference type="Proteomes" id="UP001469553">
    <property type="component" value="Unassembled WGS sequence"/>
</dbReference>
<feature type="transmembrane region" description="Helical" evidence="2">
    <location>
        <begin position="12"/>
        <end position="32"/>
    </location>
</feature>
<feature type="compositionally biased region" description="Polar residues" evidence="1">
    <location>
        <begin position="56"/>
        <end position="65"/>
    </location>
</feature>
<keyword evidence="2" id="KW-1133">Transmembrane helix</keyword>
<evidence type="ECO:0000256" key="1">
    <source>
        <dbReference type="SAM" id="MobiDB-lite"/>
    </source>
</evidence>
<name>A0ABV1A9Z6_9TELE</name>
<organism evidence="3 4">
    <name type="scientific">Ameca splendens</name>
    <dbReference type="NCBI Taxonomy" id="208324"/>
    <lineage>
        <taxon>Eukaryota</taxon>
        <taxon>Metazoa</taxon>
        <taxon>Chordata</taxon>
        <taxon>Craniata</taxon>
        <taxon>Vertebrata</taxon>
        <taxon>Euteleostomi</taxon>
        <taxon>Actinopterygii</taxon>
        <taxon>Neopterygii</taxon>
        <taxon>Teleostei</taxon>
        <taxon>Neoteleostei</taxon>
        <taxon>Acanthomorphata</taxon>
        <taxon>Ovalentaria</taxon>
        <taxon>Atherinomorphae</taxon>
        <taxon>Cyprinodontiformes</taxon>
        <taxon>Goodeidae</taxon>
        <taxon>Ameca</taxon>
    </lineage>
</organism>
<evidence type="ECO:0000256" key="2">
    <source>
        <dbReference type="SAM" id="Phobius"/>
    </source>
</evidence>
<proteinExistence type="predicted"/>
<accession>A0ABV1A9Z6</accession>
<feature type="region of interest" description="Disordered" evidence="1">
    <location>
        <begin position="54"/>
        <end position="78"/>
    </location>
</feature>
<keyword evidence="2" id="KW-0472">Membrane</keyword>
<gene>
    <name evidence="3" type="ORF">AMECASPLE_012327</name>
</gene>
<comment type="caution">
    <text evidence="3">The sequence shown here is derived from an EMBL/GenBank/DDBJ whole genome shotgun (WGS) entry which is preliminary data.</text>
</comment>
<sequence length="121" mass="14045">MKRRLQAKCSKNAFSAFLLKLHPSILFLYPLILKGLLEVVFIFHDQWARAGVHNGEVTSPSQGSTETRRKNVSHAHTHKQISEELVNLTNMYVDCRREPWRNICMHKNNMQTSCRKVRTGI</sequence>
<keyword evidence="4" id="KW-1185">Reference proteome</keyword>
<protein>
    <submittedName>
        <fullName evidence="3">Uncharacterized protein</fullName>
    </submittedName>
</protein>
<evidence type="ECO:0000313" key="4">
    <source>
        <dbReference type="Proteomes" id="UP001469553"/>
    </source>
</evidence>
<dbReference type="EMBL" id="JAHRIP010085409">
    <property type="protein sequence ID" value="MEQ2314461.1"/>
    <property type="molecule type" value="Genomic_DNA"/>
</dbReference>
<reference evidence="3 4" key="1">
    <citation type="submission" date="2021-06" db="EMBL/GenBank/DDBJ databases">
        <authorList>
            <person name="Palmer J.M."/>
        </authorList>
    </citation>
    <scope>NUCLEOTIDE SEQUENCE [LARGE SCALE GENOMIC DNA]</scope>
    <source>
        <strain evidence="3 4">AS_MEX2019</strain>
        <tissue evidence="3">Muscle</tissue>
    </source>
</reference>
<evidence type="ECO:0000313" key="3">
    <source>
        <dbReference type="EMBL" id="MEQ2314461.1"/>
    </source>
</evidence>
<keyword evidence="2" id="KW-0812">Transmembrane</keyword>